<comment type="caution">
    <text evidence="1">The sequence shown here is derived from an EMBL/GenBank/DDBJ whole genome shotgun (WGS) entry which is preliminary data.</text>
</comment>
<name>A0A2G9HDC9_9LAMI</name>
<evidence type="ECO:0000313" key="2">
    <source>
        <dbReference type="Proteomes" id="UP000231279"/>
    </source>
</evidence>
<organism evidence="1 2">
    <name type="scientific">Handroanthus impetiginosus</name>
    <dbReference type="NCBI Taxonomy" id="429701"/>
    <lineage>
        <taxon>Eukaryota</taxon>
        <taxon>Viridiplantae</taxon>
        <taxon>Streptophyta</taxon>
        <taxon>Embryophyta</taxon>
        <taxon>Tracheophyta</taxon>
        <taxon>Spermatophyta</taxon>
        <taxon>Magnoliopsida</taxon>
        <taxon>eudicotyledons</taxon>
        <taxon>Gunneridae</taxon>
        <taxon>Pentapetalae</taxon>
        <taxon>asterids</taxon>
        <taxon>lamiids</taxon>
        <taxon>Lamiales</taxon>
        <taxon>Bignoniaceae</taxon>
        <taxon>Crescentiina</taxon>
        <taxon>Tabebuia alliance</taxon>
        <taxon>Handroanthus</taxon>
    </lineage>
</organism>
<dbReference type="Proteomes" id="UP000231279">
    <property type="component" value="Unassembled WGS sequence"/>
</dbReference>
<keyword evidence="2" id="KW-1185">Reference proteome</keyword>
<proteinExistence type="predicted"/>
<evidence type="ECO:0000313" key="1">
    <source>
        <dbReference type="EMBL" id="PIN15539.1"/>
    </source>
</evidence>
<dbReference type="EMBL" id="NKXS01002054">
    <property type="protein sequence ID" value="PIN15539.1"/>
    <property type="molecule type" value="Genomic_DNA"/>
</dbReference>
<gene>
    <name evidence="1" type="ORF">CDL12_11821</name>
</gene>
<protein>
    <recommendedName>
        <fullName evidence="3">S-protein homolog</fullName>
    </recommendedName>
</protein>
<dbReference type="OrthoDB" id="1466592at2759"/>
<evidence type="ECO:0008006" key="3">
    <source>
        <dbReference type="Google" id="ProtNLM"/>
    </source>
</evidence>
<accession>A0A2G9HDC9</accession>
<dbReference type="AlphaFoldDB" id="A0A2G9HDC9"/>
<sequence>MSNPSKTLLLLIVFTNAFIPLIFSVSIFDCKIIVTNTSQNKTLTPNLPHTHEEKYLSYCLMKLGHKHGDFIVFDWDRDHSRCANKICEWHINEDVLSLLIKNILVLQFRWPIGNYVL</sequence>
<reference evidence="2" key="1">
    <citation type="journal article" date="2018" name="Gigascience">
        <title>Genome assembly of the Pink Ipe (Handroanthus impetiginosus, Bignoniaceae), a highly valued, ecologically keystone Neotropical timber forest tree.</title>
        <authorList>
            <person name="Silva-Junior O.B."/>
            <person name="Grattapaglia D."/>
            <person name="Novaes E."/>
            <person name="Collevatti R.G."/>
        </authorList>
    </citation>
    <scope>NUCLEOTIDE SEQUENCE [LARGE SCALE GENOMIC DNA]</scope>
    <source>
        <strain evidence="2">cv. UFG-1</strain>
    </source>
</reference>